<keyword evidence="9" id="KW-0472">Membrane</keyword>
<keyword evidence="5" id="KW-0378">Hydrolase</keyword>
<evidence type="ECO:0000256" key="5">
    <source>
        <dbReference type="ARBA" id="ARBA00022801"/>
    </source>
</evidence>
<comment type="similarity">
    <text evidence="2">Belongs to the peptidase M13 family.</text>
</comment>
<keyword evidence="13" id="KW-1185">Reference proteome</keyword>
<evidence type="ECO:0000256" key="9">
    <source>
        <dbReference type="SAM" id="Phobius"/>
    </source>
</evidence>
<sequence>MLASGPSRGPSTLLLALGAVIALFSMTIAFGVLWGQEKARNEELMSSTSREPAVTAQPVVTTTPGSHSPGVCTTPACVAAAVKTDHHGRPKIRQLAGYIHNGITPNISEPRQNVIEFDAGRFTLDRSVLLNESKVEVHNAYVEYMTEVALEIQKRLGNSNAALNVDIYRRIFQDVLRFEKALASFTLPSEKRRDEWEMWHEMRLDRFAETYFNPTNNGEPLALHIYAKEWVNYFRTAWGASAGGITEDTVSVVREPAYYGNLTTALAGIEFSTGTANRVTEAVGGHLLISVVEPFVRQIDDEFLAIYQRFPNAVGSLYAKNFFHPQAKKDGSDWMTPATRLKTLEKAKKLISSIAYDEYLMSNDNTALNAEHESFKPDRNNTYFLNYAKGRDFETQVEGQMLVKGNKRTGWITGPAIVNAFYSPNHNSISLPAGILQSPFMGQGYPWYWNFAAIGTDKEFKDAFKPRAQTIIDQYSNYSLMGVQLKGENNQGENIADNVGLKESYRVQGYTGSGCSD</sequence>
<protein>
    <submittedName>
        <fullName evidence="12">Uncharacterized protein</fullName>
    </submittedName>
</protein>
<dbReference type="GO" id="GO:0046872">
    <property type="term" value="F:metal ion binding"/>
    <property type="evidence" value="ECO:0007669"/>
    <property type="project" value="UniProtKB-KW"/>
</dbReference>
<keyword evidence="4" id="KW-0479">Metal-binding</keyword>
<dbReference type="GO" id="GO:0005886">
    <property type="term" value="C:plasma membrane"/>
    <property type="evidence" value="ECO:0007669"/>
    <property type="project" value="TreeGrafter"/>
</dbReference>
<organism evidence="12 13">
    <name type="scientific">Ramazzottius varieornatus</name>
    <name type="common">Water bear</name>
    <name type="synonym">Tardigrade</name>
    <dbReference type="NCBI Taxonomy" id="947166"/>
    <lineage>
        <taxon>Eukaryota</taxon>
        <taxon>Metazoa</taxon>
        <taxon>Ecdysozoa</taxon>
        <taxon>Tardigrada</taxon>
        <taxon>Eutardigrada</taxon>
        <taxon>Parachela</taxon>
        <taxon>Hypsibioidea</taxon>
        <taxon>Ramazzottiidae</taxon>
        <taxon>Ramazzottius</taxon>
    </lineage>
</organism>
<dbReference type="Pfam" id="PF05649">
    <property type="entry name" value="Peptidase_M13_N"/>
    <property type="match status" value="1"/>
</dbReference>
<dbReference type="GO" id="GO:0004222">
    <property type="term" value="F:metalloendopeptidase activity"/>
    <property type="evidence" value="ECO:0007669"/>
    <property type="project" value="InterPro"/>
</dbReference>
<dbReference type="EMBL" id="BDGG01000013">
    <property type="protein sequence ID" value="GAV06046.1"/>
    <property type="molecule type" value="Genomic_DNA"/>
</dbReference>
<evidence type="ECO:0000256" key="2">
    <source>
        <dbReference type="ARBA" id="ARBA00007357"/>
    </source>
</evidence>
<reference evidence="12 13" key="1">
    <citation type="journal article" date="2016" name="Nat. Commun.">
        <title>Extremotolerant tardigrade genome and improved radiotolerance of human cultured cells by tardigrade-unique protein.</title>
        <authorList>
            <person name="Hashimoto T."/>
            <person name="Horikawa D.D."/>
            <person name="Saito Y."/>
            <person name="Kuwahara H."/>
            <person name="Kozuka-Hata H."/>
            <person name="Shin-I T."/>
            <person name="Minakuchi Y."/>
            <person name="Ohishi K."/>
            <person name="Motoyama A."/>
            <person name="Aizu T."/>
            <person name="Enomoto A."/>
            <person name="Kondo K."/>
            <person name="Tanaka S."/>
            <person name="Hara Y."/>
            <person name="Koshikawa S."/>
            <person name="Sagara H."/>
            <person name="Miura T."/>
            <person name="Yokobori S."/>
            <person name="Miyagawa K."/>
            <person name="Suzuki Y."/>
            <person name="Kubo T."/>
            <person name="Oyama M."/>
            <person name="Kohara Y."/>
            <person name="Fujiyama A."/>
            <person name="Arakawa K."/>
            <person name="Katayama T."/>
            <person name="Toyoda A."/>
            <person name="Kunieda T."/>
        </authorList>
    </citation>
    <scope>NUCLEOTIDE SEQUENCE [LARGE SCALE GENOMIC DNA]</scope>
    <source>
        <strain evidence="12 13">YOKOZUNA-1</strain>
    </source>
</reference>
<dbReference type="SUPFAM" id="SSF55486">
    <property type="entry name" value="Metalloproteases ('zincins'), catalytic domain"/>
    <property type="match status" value="1"/>
</dbReference>
<dbReference type="Gene3D" id="3.40.390.10">
    <property type="entry name" value="Collagenase (Catalytic Domain)"/>
    <property type="match status" value="2"/>
</dbReference>
<dbReference type="InterPro" id="IPR008753">
    <property type="entry name" value="Peptidase_M13_N"/>
</dbReference>
<dbReference type="Pfam" id="PF01431">
    <property type="entry name" value="Peptidase_M13"/>
    <property type="match status" value="1"/>
</dbReference>
<accession>A0A1D1VYK5</accession>
<evidence type="ECO:0000259" key="10">
    <source>
        <dbReference type="Pfam" id="PF01431"/>
    </source>
</evidence>
<keyword evidence="9" id="KW-0812">Transmembrane</keyword>
<gene>
    <name evidence="12" type="primary">RvY_16085-1</name>
    <name evidence="12" type="synonym">RvY_16085.1</name>
    <name evidence="12" type="ORF">RvY_16085</name>
</gene>
<feature type="transmembrane region" description="Helical" evidence="9">
    <location>
        <begin position="12"/>
        <end position="34"/>
    </location>
</feature>
<dbReference type="STRING" id="947166.A0A1D1VYK5"/>
<evidence type="ECO:0000313" key="12">
    <source>
        <dbReference type="EMBL" id="GAV06046.1"/>
    </source>
</evidence>
<evidence type="ECO:0000256" key="1">
    <source>
        <dbReference type="ARBA" id="ARBA00001947"/>
    </source>
</evidence>
<dbReference type="OrthoDB" id="6475849at2759"/>
<dbReference type="PROSITE" id="PS51885">
    <property type="entry name" value="NEPRILYSIN"/>
    <property type="match status" value="1"/>
</dbReference>
<evidence type="ECO:0000259" key="11">
    <source>
        <dbReference type="Pfam" id="PF05649"/>
    </source>
</evidence>
<dbReference type="InterPro" id="IPR042089">
    <property type="entry name" value="Peptidase_M13_dom_2"/>
</dbReference>
<dbReference type="AlphaFoldDB" id="A0A1D1VYK5"/>
<proteinExistence type="inferred from homology"/>
<comment type="caution">
    <text evidence="12">The sequence shown here is derived from an EMBL/GenBank/DDBJ whole genome shotgun (WGS) entry which is preliminary data.</text>
</comment>
<dbReference type="PANTHER" id="PTHR11733">
    <property type="entry name" value="ZINC METALLOPROTEASE FAMILY M13 NEPRILYSIN-RELATED"/>
    <property type="match status" value="1"/>
</dbReference>
<evidence type="ECO:0000256" key="4">
    <source>
        <dbReference type="ARBA" id="ARBA00022723"/>
    </source>
</evidence>
<dbReference type="Gene3D" id="1.10.1380.10">
    <property type="entry name" value="Neutral endopeptidase , domain2"/>
    <property type="match status" value="1"/>
</dbReference>
<dbReference type="GO" id="GO:0016485">
    <property type="term" value="P:protein processing"/>
    <property type="evidence" value="ECO:0007669"/>
    <property type="project" value="TreeGrafter"/>
</dbReference>
<dbReference type="PRINTS" id="PR00786">
    <property type="entry name" value="NEPRILYSIN"/>
</dbReference>
<dbReference type="InterPro" id="IPR024079">
    <property type="entry name" value="MetalloPept_cat_dom_sf"/>
</dbReference>
<dbReference type="InterPro" id="IPR018497">
    <property type="entry name" value="Peptidase_M13_C"/>
</dbReference>
<keyword evidence="6" id="KW-0862">Zinc</keyword>
<dbReference type="InterPro" id="IPR000718">
    <property type="entry name" value="Peptidase_M13"/>
</dbReference>
<feature type="domain" description="Peptidase M13 N-terminal" evidence="11">
    <location>
        <begin position="99"/>
        <end position="356"/>
    </location>
</feature>
<keyword evidence="9" id="KW-1133">Transmembrane helix</keyword>
<evidence type="ECO:0000256" key="8">
    <source>
        <dbReference type="SAM" id="MobiDB-lite"/>
    </source>
</evidence>
<dbReference type="PANTHER" id="PTHR11733:SF167">
    <property type="entry name" value="FI17812P1-RELATED"/>
    <property type="match status" value="1"/>
</dbReference>
<dbReference type="Proteomes" id="UP000186922">
    <property type="component" value="Unassembled WGS sequence"/>
</dbReference>
<keyword evidence="3" id="KW-0645">Protease</keyword>
<evidence type="ECO:0000256" key="3">
    <source>
        <dbReference type="ARBA" id="ARBA00022670"/>
    </source>
</evidence>
<feature type="region of interest" description="Disordered" evidence="8">
    <location>
        <begin position="45"/>
        <end position="67"/>
    </location>
</feature>
<feature type="compositionally biased region" description="Low complexity" evidence="8">
    <location>
        <begin position="52"/>
        <end position="64"/>
    </location>
</feature>
<name>A0A1D1VYK5_RAMVA</name>
<evidence type="ECO:0000313" key="13">
    <source>
        <dbReference type="Proteomes" id="UP000186922"/>
    </source>
</evidence>
<keyword evidence="7" id="KW-0482">Metalloprotease</keyword>
<evidence type="ECO:0000256" key="7">
    <source>
        <dbReference type="ARBA" id="ARBA00023049"/>
    </source>
</evidence>
<comment type="cofactor">
    <cofactor evidence="1">
        <name>Zn(2+)</name>
        <dbReference type="ChEBI" id="CHEBI:29105"/>
    </cofactor>
</comment>
<evidence type="ECO:0000256" key="6">
    <source>
        <dbReference type="ARBA" id="ARBA00022833"/>
    </source>
</evidence>
<feature type="domain" description="Peptidase M13 C-terminal" evidence="10">
    <location>
        <begin position="419"/>
        <end position="456"/>
    </location>
</feature>